<dbReference type="Gene3D" id="3.30.420.10">
    <property type="entry name" value="Ribonuclease H-like superfamily/Ribonuclease H"/>
    <property type="match status" value="1"/>
</dbReference>
<dbReference type="InterPro" id="IPR036397">
    <property type="entry name" value="RNaseH_sf"/>
</dbReference>
<dbReference type="GO" id="GO:0003676">
    <property type="term" value="F:nucleic acid binding"/>
    <property type="evidence" value="ECO:0007669"/>
    <property type="project" value="InterPro"/>
</dbReference>
<protein>
    <recommendedName>
        <fullName evidence="4">DDE_3 domain-containing protein</fullName>
    </recommendedName>
</protein>
<name>A0A8R1IJB6_CAEJA</name>
<evidence type="ECO:0000313" key="2">
    <source>
        <dbReference type="EnsemblMetazoa" id="CJA37406.1"/>
    </source>
</evidence>
<feature type="region of interest" description="Disordered" evidence="1">
    <location>
        <begin position="1"/>
        <end position="27"/>
    </location>
</feature>
<dbReference type="Proteomes" id="UP000005237">
    <property type="component" value="Unassembled WGS sequence"/>
</dbReference>
<keyword evidence="3" id="KW-1185">Reference proteome</keyword>
<sequence length="188" mass="21052">MRSSASSHQDATRTCSEFRNPEDSSTQARHKEILFTDEKLFTVEKVFNKQNSRILATSVKYGSQRRSRRGHPVSVMVWAGITSTGKTVFVPLKMKINAANYLDDILKKVVEPWASSRFGNTNWTYQQEDSAPAHKAKISKTCASSHTNLKSLKEALRKAWDGLDPAYLRATANAFPTRLKACVKAEDG</sequence>
<evidence type="ECO:0000313" key="3">
    <source>
        <dbReference type="Proteomes" id="UP000005237"/>
    </source>
</evidence>
<dbReference type="PANTHER" id="PTHR46068">
    <property type="entry name" value="PROTEIN CBG27172"/>
    <property type="match status" value="1"/>
</dbReference>
<evidence type="ECO:0000256" key="1">
    <source>
        <dbReference type="SAM" id="MobiDB-lite"/>
    </source>
</evidence>
<dbReference type="PANTHER" id="PTHR46068:SF1">
    <property type="entry name" value="TRANSPOSASE IS30-LIKE HTH DOMAIN-CONTAINING PROTEIN"/>
    <property type="match status" value="1"/>
</dbReference>
<dbReference type="AlphaFoldDB" id="A0A8R1IJB6"/>
<dbReference type="EnsemblMetazoa" id="CJA37406.1">
    <property type="protein sequence ID" value="CJA37406.1"/>
    <property type="gene ID" value="WBGene00213253"/>
</dbReference>
<proteinExistence type="predicted"/>
<organism evidence="2 3">
    <name type="scientific">Caenorhabditis japonica</name>
    <dbReference type="NCBI Taxonomy" id="281687"/>
    <lineage>
        <taxon>Eukaryota</taxon>
        <taxon>Metazoa</taxon>
        <taxon>Ecdysozoa</taxon>
        <taxon>Nematoda</taxon>
        <taxon>Chromadorea</taxon>
        <taxon>Rhabditida</taxon>
        <taxon>Rhabditina</taxon>
        <taxon>Rhabditomorpha</taxon>
        <taxon>Rhabditoidea</taxon>
        <taxon>Rhabditidae</taxon>
        <taxon>Peloderinae</taxon>
        <taxon>Caenorhabditis</taxon>
    </lineage>
</organism>
<reference evidence="3" key="1">
    <citation type="submission" date="2010-08" db="EMBL/GenBank/DDBJ databases">
        <authorList>
            <consortium name="Caenorhabditis japonica Sequencing Consortium"/>
            <person name="Wilson R.K."/>
        </authorList>
    </citation>
    <scope>NUCLEOTIDE SEQUENCE [LARGE SCALE GENOMIC DNA]</scope>
    <source>
        <strain evidence="3">DF5081</strain>
    </source>
</reference>
<reference evidence="2" key="2">
    <citation type="submission" date="2022-06" db="UniProtKB">
        <authorList>
            <consortium name="EnsemblMetazoa"/>
        </authorList>
    </citation>
    <scope>IDENTIFICATION</scope>
    <source>
        <strain evidence="2">DF5081</strain>
    </source>
</reference>
<evidence type="ECO:0008006" key="4">
    <source>
        <dbReference type="Google" id="ProtNLM"/>
    </source>
</evidence>
<accession>A0A8R1IJB6</accession>